<keyword evidence="12 14" id="KW-0456">Lyase</keyword>
<dbReference type="GO" id="GO:0102158">
    <property type="term" value="F:very-long-chain (3R)-3-hydroxyacyl-CoA dehydratase activity"/>
    <property type="evidence" value="ECO:0007669"/>
    <property type="project" value="UniProtKB-EC"/>
</dbReference>
<evidence type="ECO:0000313" key="16">
    <source>
        <dbReference type="EMBL" id="VTT60248.1"/>
    </source>
</evidence>
<keyword evidence="14" id="KW-0256">Endoplasmic reticulum</keyword>
<evidence type="ECO:0000256" key="3">
    <source>
        <dbReference type="ARBA" id="ARBA00007811"/>
    </source>
</evidence>
<evidence type="ECO:0000256" key="1">
    <source>
        <dbReference type="ARBA" id="ARBA00004141"/>
    </source>
</evidence>
<comment type="caution">
    <text evidence="16">The sequence shown here is derived from an EMBL/GenBank/DDBJ whole genome shotgun (WGS) entry which is preliminary data.</text>
</comment>
<dbReference type="EMBL" id="CABFJX010000044">
    <property type="protein sequence ID" value="VTT60248.1"/>
    <property type="molecule type" value="Genomic_DNA"/>
</dbReference>
<organism evidence="16 17">
    <name type="scientific">Fusarium fujikuroi</name>
    <name type="common">Bakanae and foot rot disease fungus</name>
    <name type="synonym">Gibberella fujikuroi</name>
    <dbReference type="NCBI Taxonomy" id="5127"/>
    <lineage>
        <taxon>Eukaryota</taxon>
        <taxon>Fungi</taxon>
        <taxon>Dikarya</taxon>
        <taxon>Ascomycota</taxon>
        <taxon>Pezizomycotina</taxon>
        <taxon>Sordariomycetes</taxon>
        <taxon>Hypocreomycetidae</taxon>
        <taxon>Hypocreales</taxon>
        <taxon>Nectriaceae</taxon>
        <taxon>Fusarium</taxon>
        <taxon>Fusarium fujikuroi species complex</taxon>
    </lineage>
</organism>
<keyword evidence="10 14" id="KW-0472">Membrane</keyword>
<evidence type="ECO:0000256" key="2">
    <source>
        <dbReference type="ARBA" id="ARBA00005194"/>
    </source>
</evidence>
<dbReference type="Pfam" id="PF03171">
    <property type="entry name" value="2OG-FeII_Oxy"/>
    <property type="match status" value="1"/>
</dbReference>
<feature type="transmembrane region" description="Helical" evidence="14">
    <location>
        <begin position="489"/>
        <end position="509"/>
    </location>
</feature>
<dbReference type="Pfam" id="PF04387">
    <property type="entry name" value="PTPLA"/>
    <property type="match status" value="1"/>
</dbReference>
<keyword evidence="5 14" id="KW-0444">Lipid biosynthesis</keyword>
<evidence type="ECO:0000256" key="9">
    <source>
        <dbReference type="ARBA" id="ARBA00023098"/>
    </source>
</evidence>
<evidence type="ECO:0000259" key="15">
    <source>
        <dbReference type="PROSITE" id="PS51471"/>
    </source>
</evidence>
<evidence type="ECO:0000256" key="6">
    <source>
        <dbReference type="ARBA" id="ARBA00022692"/>
    </source>
</evidence>
<evidence type="ECO:0000256" key="4">
    <source>
        <dbReference type="ARBA" id="ARBA00013122"/>
    </source>
</evidence>
<dbReference type="GO" id="GO:0005789">
    <property type="term" value="C:endoplasmic reticulum membrane"/>
    <property type="evidence" value="ECO:0007669"/>
    <property type="project" value="UniProtKB-SubCell"/>
</dbReference>
<dbReference type="Proteomes" id="UP000760494">
    <property type="component" value="Unassembled WGS sequence"/>
</dbReference>
<dbReference type="PRINTS" id="PR00682">
    <property type="entry name" value="IPNSYNTHASE"/>
</dbReference>
<dbReference type="InterPro" id="IPR005123">
    <property type="entry name" value="Oxoglu/Fe-dep_dioxygenase_dom"/>
</dbReference>
<keyword evidence="7 14" id="KW-0276">Fatty acid metabolism</keyword>
<evidence type="ECO:0000256" key="8">
    <source>
        <dbReference type="ARBA" id="ARBA00022989"/>
    </source>
</evidence>
<dbReference type="PROSITE" id="PS51471">
    <property type="entry name" value="FE2OG_OXY"/>
    <property type="match status" value="1"/>
</dbReference>
<feature type="transmembrane region" description="Helical" evidence="14">
    <location>
        <begin position="466"/>
        <end position="483"/>
    </location>
</feature>
<proteinExistence type="inferred from homology"/>
<evidence type="ECO:0000256" key="11">
    <source>
        <dbReference type="ARBA" id="ARBA00023160"/>
    </source>
</evidence>
<dbReference type="AlphaFoldDB" id="A0A9Q9REQ8"/>
<dbReference type="GO" id="GO:0030497">
    <property type="term" value="P:fatty acid elongation"/>
    <property type="evidence" value="ECO:0007669"/>
    <property type="project" value="TreeGrafter"/>
</dbReference>
<dbReference type="InterPro" id="IPR044861">
    <property type="entry name" value="IPNS-like_FE2OG_OXY"/>
</dbReference>
<keyword evidence="6 14" id="KW-0812">Transmembrane</keyword>
<dbReference type="InterPro" id="IPR007482">
    <property type="entry name" value="Tyr_Pase-like_PTPLA"/>
</dbReference>
<keyword evidence="8 14" id="KW-1133">Transmembrane helix</keyword>
<name>A0A9Q9REQ8_FUSFU</name>
<feature type="transmembrane region" description="Helical" evidence="14">
    <location>
        <begin position="521"/>
        <end position="541"/>
    </location>
</feature>
<evidence type="ECO:0000256" key="12">
    <source>
        <dbReference type="ARBA" id="ARBA00023239"/>
    </source>
</evidence>
<keyword evidence="9 14" id="KW-0443">Lipid metabolism</keyword>
<dbReference type="EC" id="4.2.1.134" evidence="4 14"/>
<evidence type="ECO:0000256" key="5">
    <source>
        <dbReference type="ARBA" id="ARBA00022516"/>
    </source>
</evidence>
<feature type="transmembrane region" description="Helical" evidence="14">
    <location>
        <begin position="391"/>
        <end position="413"/>
    </location>
</feature>
<dbReference type="InterPro" id="IPR026992">
    <property type="entry name" value="DIOX_N"/>
</dbReference>
<dbReference type="SUPFAM" id="SSF51197">
    <property type="entry name" value="Clavaminate synthase-like"/>
    <property type="match status" value="1"/>
</dbReference>
<keyword evidence="11 14" id="KW-0275">Fatty acid biosynthesis</keyword>
<comment type="function">
    <text evidence="14">Catalyzes the third of the four reactions of the long-chain fatty acids elongation cycle. This endoplasmic reticulum-bound enzymatic process, allows the addition of two carbons to the chain of long- and very long-chain fatty acids/VLCFAs per cycle. This enzyme catalyzes the dehydration of the 3-hydroxyacyl-CoA intermediate into trans-2,3-enoyl-CoA, within each cycle of fatty acid elongation. Thereby, it participates to the production of VLCFAs of different chain lengths that are involved in multiple biological processes as precursors of membrane lipids and lipid mediators.</text>
</comment>
<evidence type="ECO:0000256" key="14">
    <source>
        <dbReference type="RuleBase" id="RU363109"/>
    </source>
</evidence>
<feature type="transmembrane region" description="Helical" evidence="14">
    <location>
        <begin position="553"/>
        <end position="573"/>
    </location>
</feature>
<dbReference type="Pfam" id="PF14226">
    <property type="entry name" value="DIOX_N"/>
    <property type="match status" value="1"/>
</dbReference>
<protein>
    <recommendedName>
        <fullName evidence="4 14">Very-long-chain (3R)-3-hydroxyacyl-CoA dehydratase</fullName>
        <ecNumber evidence="4 14">4.2.1.134</ecNumber>
    </recommendedName>
</protein>
<comment type="similarity">
    <text evidence="3 14">Belongs to the very long-chain fatty acids dehydratase HACD family.</text>
</comment>
<feature type="domain" description="Fe2OG dioxygenase" evidence="15">
    <location>
        <begin position="186"/>
        <end position="297"/>
    </location>
</feature>
<evidence type="ECO:0000313" key="17">
    <source>
        <dbReference type="Proteomes" id="UP000760494"/>
    </source>
</evidence>
<dbReference type="PANTHER" id="PTHR11035">
    <property type="entry name" value="VERY-LONG-CHAIN (3R)-3-HYDROXYACYL-COA DEHYDRATASE"/>
    <property type="match status" value="1"/>
</dbReference>
<evidence type="ECO:0000256" key="13">
    <source>
        <dbReference type="ARBA" id="ARBA00036671"/>
    </source>
</evidence>
<comment type="catalytic activity">
    <reaction evidence="13 14">
        <text>a very-long-chain (3R)-3-hydroxyacyl-CoA = a very-long-chain (2E)-enoyl-CoA + H2O</text>
        <dbReference type="Rhea" id="RHEA:45812"/>
        <dbReference type="ChEBI" id="CHEBI:15377"/>
        <dbReference type="ChEBI" id="CHEBI:83728"/>
        <dbReference type="ChEBI" id="CHEBI:85440"/>
        <dbReference type="EC" id="4.2.1.134"/>
    </reaction>
</comment>
<comment type="subcellular location">
    <subcellularLocation>
        <location evidence="14">Endoplasmic reticulum membrane</location>
        <topology evidence="14">Multi-pass membrane protein</topology>
    </subcellularLocation>
    <subcellularLocation>
        <location evidence="1">Membrane</location>
        <topology evidence="1">Multi-pass membrane protein</topology>
    </subcellularLocation>
</comment>
<dbReference type="GO" id="GO:0030148">
    <property type="term" value="P:sphingolipid biosynthetic process"/>
    <property type="evidence" value="ECO:0007669"/>
    <property type="project" value="TreeGrafter"/>
</dbReference>
<dbReference type="Gene3D" id="2.60.120.330">
    <property type="entry name" value="B-lactam Antibiotic, Isopenicillin N Synthase, Chain"/>
    <property type="match status" value="1"/>
</dbReference>
<dbReference type="GO" id="GO:0042761">
    <property type="term" value="P:very long-chain fatty acid biosynthetic process"/>
    <property type="evidence" value="ECO:0007669"/>
    <property type="project" value="TreeGrafter"/>
</dbReference>
<reference evidence="16" key="1">
    <citation type="submission" date="2019-05" db="EMBL/GenBank/DDBJ databases">
        <authorList>
            <person name="Piombo E."/>
        </authorList>
    </citation>
    <scope>NUCLEOTIDE SEQUENCE</scope>
    <source>
        <strain evidence="16">C2S</strain>
    </source>
</reference>
<sequence>MASGLAVSKEGLSIPLIDFSRFLGGTPVERNETANAILDGFKTAGFIYLKNHPILPKDLQHAFDLSARFFKEPLEKKMEVVWTTPEANRGYSAPGREKVSQLKDIQEVEKVRAALPDLKESLEIGREDEPGRPNRWLEETGDLVGFRKDMLGFFEKCRQLHVEVMKAIAVGMGLDDSFFDSFVDVGDNTLRLLHYPAVESNIFKAKPGTVRAGAHSDYGSITLLFQDARGGLQVKSPTGQFVDATPIEGTVVVNAGDLLARWSNDTIKSTIHRVVEPPQKQAESYPPRYSIAGLGDSLSPPKTPSTEALNPIKKFEVSLFNATLNIRFPSSTLTPTQGFNFAFDSQSLVRSNYSLLLDFEIPGSQILAAMDSNTAAAKRPLKQEASTANKAYLIFYNFLSAVQWSVVLGRTAMLASAYGPEYVYPNIGQYTKWTQTLAGLEVLHSMLGVVRASFMTTLMQVASRFLLVWAIVDVFPFLALSPFYSSMLIAWSVTEIIRYSFFALSLSGYQPKFLTWLRYNTFFVLYPIGILSECMLIWFATDPAGNINELYKWALYAVLVIYVPGSYVLYTHLMSQRRKVMRNLKAQGQKAQ</sequence>
<accession>A0A9Q9REQ8</accession>
<evidence type="ECO:0000256" key="7">
    <source>
        <dbReference type="ARBA" id="ARBA00022832"/>
    </source>
</evidence>
<dbReference type="PANTHER" id="PTHR11035:SF3">
    <property type="entry name" value="VERY-LONG-CHAIN (3R)-3-HYDROXYACYL-COA DEHYDRATASE"/>
    <property type="match status" value="1"/>
</dbReference>
<dbReference type="InterPro" id="IPR027443">
    <property type="entry name" value="IPNS-like_sf"/>
</dbReference>
<evidence type="ECO:0000256" key="10">
    <source>
        <dbReference type="ARBA" id="ARBA00023136"/>
    </source>
</evidence>
<comment type="pathway">
    <text evidence="2 14">Lipid metabolism; fatty acid biosynthesis.</text>
</comment>
<gene>
    <name evidence="16" type="ORF">C2S_14422</name>
</gene>